<keyword evidence="1" id="KW-0732">Signal</keyword>
<accession>A0A2W4YWB9</accession>
<evidence type="ECO:0000313" key="2">
    <source>
        <dbReference type="EMBL" id="PZO74380.1"/>
    </source>
</evidence>
<name>A0A2W4YWB9_9SPHN</name>
<dbReference type="AlphaFoldDB" id="A0A2W4YWB9"/>
<comment type="caution">
    <text evidence="2">The sequence shown here is derived from an EMBL/GenBank/DDBJ whole genome shotgun (WGS) entry which is preliminary data.</text>
</comment>
<dbReference type="EMBL" id="QFMX01000006">
    <property type="protein sequence ID" value="PZO74380.1"/>
    <property type="molecule type" value="Genomic_DNA"/>
</dbReference>
<sequence length="45" mass="4349">MMRKLVGLAVVAGALMVSACNTVEGAGKDVASAGKTVAKTADGAK</sequence>
<feature type="chain" id="PRO_5016142531" evidence="1">
    <location>
        <begin position="20"/>
        <end position="45"/>
    </location>
</feature>
<dbReference type="Proteomes" id="UP000249555">
    <property type="component" value="Unassembled WGS sequence"/>
</dbReference>
<gene>
    <name evidence="2" type="ORF">DI640_08055</name>
</gene>
<evidence type="ECO:0000256" key="1">
    <source>
        <dbReference type="SAM" id="SignalP"/>
    </source>
</evidence>
<evidence type="ECO:0000313" key="3">
    <source>
        <dbReference type="Proteomes" id="UP000249555"/>
    </source>
</evidence>
<feature type="signal peptide" evidence="1">
    <location>
        <begin position="1"/>
        <end position="19"/>
    </location>
</feature>
<dbReference type="PROSITE" id="PS51257">
    <property type="entry name" value="PROKAR_LIPOPROTEIN"/>
    <property type="match status" value="1"/>
</dbReference>
<organism evidence="2 3">
    <name type="scientific">Sphingomonas taxi</name>
    <dbReference type="NCBI Taxonomy" id="1549858"/>
    <lineage>
        <taxon>Bacteria</taxon>
        <taxon>Pseudomonadati</taxon>
        <taxon>Pseudomonadota</taxon>
        <taxon>Alphaproteobacteria</taxon>
        <taxon>Sphingomonadales</taxon>
        <taxon>Sphingomonadaceae</taxon>
        <taxon>Sphingomonas</taxon>
    </lineage>
</organism>
<protein>
    <submittedName>
        <fullName evidence="2">Entericidin EcnA/B family protein</fullName>
    </submittedName>
</protein>
<proteinExistence type="predicted"/>
<reference evidence="2 3" key="1">
    <citation type="submission" date="2017-08" db="EMBL/GenBank/DDBJ databases">
        <title>Infants hospitalized years apart are colonized by the same room-sourced microbial strains.</title>
        <authorList>
            <person name="Brooks B."/>
            <person name="Olm M.R."/>
            <person name="Firek B.A."/>
            <person name="Baker R."/>
            <person name="Thomas B.C."/>
            <person name="Morowitz M.J."/>
            <person name="Banfield J.F."/>
        </authorList>
    </citation>
    <scope>NUCLEOTIDE SEQUENCE [LARGE SCALE GENOMIC DNA]</scope>
    <source>
        <strain evidence="2">S2_018_000_R3_119</strain>
    </source>
</reference>